<feature type="domain" description="Integrase catalytic" evidence="1">
    <location>
        <begin position="1"/>
        <end position="25"/>
    </location>
</feature>
<sequence length="63" mass="7410">MQNGFLESFHDRMRDELLDETPFSSAWTMPASRSRREWTTTTRVTALSHWLRDPAAFPTELPK</sequence>
<accession>A0ABS0HIS8</accession>
<evidence type="ECO:0000313" key="2">
    <source>
        <dbReference type="EMBL" id="MBF9152161.1"/>
    </source>
</evidence>
<keyword evidence="3" id="KW-1185">Reference proteome</keyword>
<proteinExistence type="predicted"/>
<name>A0ABS0HIS8_9SPHN</name>
<reference evidence="2 3" key="1">
    <citation type="submission" date="2020-11" db="EMBL/GenBank/DDBJ databases">
        <title>The genome sequence of Novosphingobium sp. 1Y9A.</title>
        <authorList>
            <person name="Liu Y."/>
        </authorList>
    </citation>
    <scope>NUCLEOTIDE SEQUENCE [LARGE SCALE GENOMIC DNA]</scope>
    <source>
        <strain evidence="2 3">1Y9A</strain>
    </source>
</reference>
<dbReference type="EMBL" id="JADQDC010000010">
    <property type="protein sequence ID" value="MBF9152161.1"/>
    <property type="molecule type" value="Genomic_DNA"/>
</dbReference>
<evidence type="ECO:0000259" key="1">
    <source>
        <dbReference type="Pfam" id="PF13683"/>
    </source>
</evidence>
<gene>
    <name evidence="2" type="ORF">I2488_14220</name>
</gene>
<dbReference type="Proteomes" id="UP000600799">
    <property type="component" value="Unassembled WGS sequence"/>
</dbReference>
<dbReference type="InterPro" id="IPR001584">
    <property type="entry name" value="Integrase_cat-core"/>
</dbReference>
<protein>
    <submittedName>
        <fullName evidence="2">Transposase</fullName>
    </submittedName>
</protein>
<organism evidence="2 3">
    <name type="scientific">Novosphingobium jiangmenense</name>
    <dbReference type="NCBI Taxonomy" id="2791981"/>
    <lineage>
        <taxon>Bacteria</taxon>
        <taxon>Pseudomonadati</taxon>
        <taxon>Pseudomonadota</taxon>
        <taxon>Alphaproteobacteria</taxon>
        <taxon>Sphingomonadales</taxon>
        <taxon>Sphingomonadaceae</taxon>
        <taxon>Novosphingobium</taxon>
    </lineage>
</organism>
<evidence type="ECO:0000313" key="3">
    <source>
        <dbReference type="Proteomes" id="UP000600799"/>
    </source>
</evidence>
<comment type="caution">
    <text evidence="2">The sequence shown here is derived from an EMBL/GenBank/DDBJ whole genome shotgun (WGS) entry which is preliminary data.</text>
</comment>
<dbReference type="Pfam" id="PF13683">
    <property type="entry name" value="rve_3"/>
    <property type="match status" value="1"/>
</dbReference>